<feature type="region of interest" description="Disordered" evidence="1">
    <location>
        <begin position="1"/>
        <end position="31"/>
    </location>
</feature>
<reference evidence="2 3" key="1">
    <citation type="submission" date="2023-02" db="EMBL/GenBank/DDBJ databases">
        <title>LHISI_Scaffold_Assembly.</title>
        <authorList>
            <person name="Stuart O.P."/>
            <person name="Cleave R."/>
            <person name="Magrath M.J.L."/>
            <person name="Mikheyev A.S."/>
        </authorList>
    </citation>
    <scope>NUCLEOTIDE SEQUENCE [LARGE SCALE GENOMIC DNA]</scope>
    <source>
        <strain evidence="2">Daus_M_001</strain>
        <tissue evidence="2">Leg muscle</tissue>
    </source>
</reference>
<comment type="caution">
    <text evidence="2">The sequence shown here is derived from an EMBL/GenBank/DDBJ whole genome shotgun (WGS) entry which is preliminary data.</text>
</comment>
<keyword evidence="3" id="KW-1185">Reference proteome</keyword>
<proteinExistence type="predicted"/>
<name>A0ABQ9I1Q9_9NEOP</name>
<gene>
    <name evidence="2" type="ORF">PR048_010087</name>
</gene>
<evidence type="ECO:0000313" key="3">
    <source>
        <dbReference type="Proteomes" id="UP001159363"/>
    </source>
</evidence>
<sequence length="352" mass="39069">MRVKRGENGAASECGNLGATPPGIEHSSARWEESCLATTPPRPLEVVEFVPRSLWHAERTVDLPPFGAPLVWGAGGSGFESQLRRGPKLFSPCGKTTWDSKQQANQFTRGESAAKFNTVSPIKGPRWCSGKITILLPRRTGFDSRRGRSWILARGNRVGRCRWSTGYLGDLPFLSPLHSRIYLTLFTVIGSQDLDSISMIEASMERHRNGGAEETGDPRENPLTNGIVWHDSYLRKSGDPAGDWTRFALVGGELANRLATVPSGTRGIKLTRRKGRRDYNAGAIQRDSARGPQGTPRQFNQREERRSALVVVYLCRFPRHAQQEQLLYNQSGPAFHFGSEEERRIEKGNSGG</sequence>
<feature type="region of interest" description="Disordered" evidence="1">
    <location>
        <begin position="275"/>
        <end position="302"/>
    </location>
</feature>
<accession>A0ABQ9I1Q9</accession>
<evidence type="ECO:0000256" key="1">
    <source>
        <dbReference type="SAM" id="MobiDB-lite"/>
    </source>
</evidence>
<organism evidence="2 3">
    <name type="scientific">Dryococelus australis</name>
    <dbReference type="NCBI Taxonomy" id="614101"/>
    <lineage>
        <taxon>Eukaryota</taxon>
        <taxon>Metazoa</taxon>
        <taxon>Ecdysozoa</taxon>
        <taxon>Arthropoda</taxon>
        <taxon>Hexapoda</taxon>
        <taxon>Insecta</taxon>
        <taxon>Pterygota</taxon>
        <taxon>Neoptera</taxon>
        <taxon>Polyneoptera</taxon>
        <taxon>Phasmatodea</taxon>
        <taxon>Verophasmatodea</taxon>
        <taxon>Anareolatae</taxon>
        <taxon>Phasmatidae</taxon>
        <taxon>Eurycanthinae</taxon>
        <taxon>Dryococelus</taxon>
    </lineage>
</organism>
<dbReference type="EMBL" id="JARBHB010000003">
    <property type="protein sequence ID" value="KAJ8890578.1"/>
    <property type="molecule type" value="Genomic_DNA"/>
</dbReference>
<dbReference type="Proteomes" id="UP001159363">
    <property type="component" value="Chromosome 3"/>
</dbReference>
<protein>
    <submittedName>
        <fullName evidence="2">Uncharacterized protein</fullName>
    </submittedName>
</protein>
<evidence type="ECO:0000313" key="2">
    <source>
        <dbReference type="EMBL" id="KAJ8890578.1"/>
    </source>
</evidence>